<dbReference type="GO" id="GO:0016301">
    <property type="term" value="F:kinase activity"/>
    <property type="evidence" value="ECO:0007669"/>
    <property type="project" value="UniProtKB-KW"/>
</dbReference>
<dbReference type="RefSeq" id="WP_023953578.1">
    <property type="nucleotide sequence ID" value="NZ_CP018134.1"/>
</dbReference>
<dbReference type="InterPro" id="IPR000600">
    <property type="entry name" value="ROK"/>
</dbReference>
<protein>
    <submittedName>
        <fullName evidence="3">NBD/HSP70 family sugar kinase</fullName>
    </submittedName>
</protein>
<keyword evidence="3" id="KW-0418">Kinase</keyword>
<dbReference type="Gene3D" id="1.10.10.10">
    <property type="entry name" value="Winged helix-like DNA-binding domain superfamily/Winged helix DNA-binding domain"/>
    <property type="match status" value="1"/>
</dbReference>
<dbReference type="InterPro" id="IPR043129">
    <property type="entry name" value="ATPase_NBD"/>
</dbReference>
<keyword evidence="4" id="KW-1185">Reference proteome</keyword>
<dbReference type="EMBL" id="JAVIZA010000001">
    <property type="protein sequence ID" value="MDR6167838.1"/>
    <property type="molecule type" value="Genomic_DNA"/>
</dbReference>
<feature type="domain" description="HTH marR-type" evidence="2">
    <location>
        <begin position="15"/>
        <end position="59"/>
    </location>
</feature>
<comment type="caution">
    <text evidence="3">The sequence shown here is derived from an EMBL/GenBank/DDBJ whole genome shotgun (WGS) entry which is preliminary data.</text>
</comment>
<dbReference type="InterPro" id="IPR000835">
    <property type="entry name" value="HTH_MarR-typ"/>
</dbReference>
<evidence type="ECO:0000313" key="3">
    <source>
        <dbReference type="EMBL" id="MDR6167838.1"/>
    </source>
</evidence>
<organism evidence="3 4">
    <name type="scientific">Microbacterium paludicola</name>
    <dbReference type="NCBI Taxonomy" id="300019"/>
    <lineage>
        <taxon>Bacteria</taxon>
        <taxon>Bacillati</taxon>
        <taxon>Actinomycetota</taxon>
        <taxon>Actinomycetes</taxon>
        <taxon>Micrococcales</taxon>
        <taxon>Microbacteriaceae</taxon>
        <taxon>Microbacterium</taxon>
    </lineage>
</organism>
<dbReference type="CDD" id="cd00090">
    <property type="entry name" value="HTH_ARSR"/>
    <property type="match status" value="1"/>
</dbReference>
<evidence type="ECO:0000313" key="4">
    <source>
        <dbReference type="Proteomes" id="UP001260188"/>
    </source>
</evidence>
<dbReference type="InterPro" id="IPR036388">
    <property type="entry name" value="WH-like_DNA-bd_sf"/>
</dbReference>
<dbReference type="PROSITE" id="PS01125">
    <property type="entry name" value="ROK"/>
    <property type="match status" value="1"/>
</dbReference>
<name>A0ABU1I3W6_9MICO</name>
<dbReference type="Proteomes" id="UP001260188">
    <property type="component" value="Unassembled WGS sequence"/>
</dbReference>
<dbReference type="SUPFAM" id="SSF53067">
    <property type="entry name" value="Actin-like ATPase domain"/>
    <property type="match status" value="1"/>
</dbReference>
<accession>A0ABU1I3W6</accession>
<evidence type="ECO:0000259" key="2">
    <source>
        <dbReference type="Pfam" id="PF01047"/>
    </source>
</evidence>
<dbReference type="Pfam" id="PF00480">
    <property type="entry name" value="ROK"/>
    <property type="match status" value="1"/>
</dbReference>
<dbReference type="Pfam" id="PF01047">
    <property type="entry name" value="MarR"/>
    <property type="match status" value="1"/>
</dbReference>
<dbReference type="Gene3D" id="3.30.420.40">
    <property type="match status" value="2"/>
</dbReference>
<evidence type="ECO:0000256" key="1">
    <source>
        <dbReference type="ARBA" id="ARBA00006479"/>
    </source>
</evidence>
<proteinExistence type="inferred from homology"/>
<dbReference type="InterPro" id="IPR049874">
    <property type="entry name" value="ROK_cs"/>
</dbReference>
<keyword evidence="3" id="KW-0808">Transferase</keyword>
<dbReference type="PANTHER" id="PTHR18964">
    <property type="entry name" value="ROK (REPRESSOR, ORF, KINASE) FAMILY"/>
    <property type="match status" value="1"/>
</dbReference>
<reference evidence="3 4" key="1">
    <citation type="submission" date="2023-08" db="EMBL/GenBank/DDBJ databases">
        <title>Functional and genomic diversity of the sorghum phyllosphere microbiome.</title>
        <authorList>
            <person name="Shade A."/>
        </authorList>
    </citation>
    <scope>NUCLEOTIDE SEQUENCE [LARGE SCALE GENOMIC DNA]</scope>
    <source>
        <strain evidence="3 4">SORGH_AS_0919</strain>
    </source>
</reference>
<gene>
    <name evidence="3" type="ORF">QE367_002042</name>
</gene>
<dbReference type="InterPro" id="IPR011991">
    <property type="entry name" value="ArsR-like_HTH"/>
</dbReference>
<dbReference type="SUPFAM" id="SSF46785">
    <property type="entry name" value="Winged helix' DNA-binding domain"/>
    <property type="match status" value="1"/>
</dbReference>
<dbReference type="InterPro" id="IPR036390">
    <property type="entry name" value="WH_DNA-bd_sf"/>
</dbReference>
<dbReference type="PANTHER" id="PTHR18964:SF149">
    <property type="entry name" value="BIFUNCTIONAL UDP-N-ACETYLGLUCOSAMINE 2-EPIMERASE_N-ACETYLMANNOSAMINE KINASE"/>
    <property type="match status" value="1"/>
</dbReference>
<sequence length="395" mass="40704">MRPGPEPDAAPARRPTRAVVLELIRVAGPISRTELAEATALTPATMTTVVRDLIADGLVVETGVGEPTGGKRRTLLEARPDSRYAIGIVLGFAATSYVVVNVWGELVAERSGPGADRLEPAEVVRRIADEVDSIIAEAGIEREIVAGVGMVVPGPIDILSGAAVQLPSSLPWSDFSIRDALAEALALPVVMENDATAAAAGEYWSRATNGQGTFATIHMGIGIGAGIMIAGELLRGISGNAGEIGHVSIDLDGPRCHCGNRGCLELFAAPPAAEERYFAVSGERRDWIDIAARAGGGDDPHAVDTVAQSADALAVAVTSLVNLLDLDLVVLTGAGFAGAGPVFAERIGSVLDDTFFARRSHPVRVVASADPSRSAALGGAAIVLREALAGPRAQV</sequence>
<comment type="similarity">
    <text evidence="1">Belongs to the ROK (NagC/XylR) family.</text>
</comment>